<organism evidence="2 3">
    <name type="scientific">Acorus gramineus</name>
    <name type="common">Dwarf sweet flag</name>
    <dbReference type="NCBI Taxonomy" id="55184"/>
    <lineage>
        <taxon>Eukaryota</taxon>
        <taxon>Viridiplantae</taxon>
        <taxon>Streptophyta</taxon>
        <taxon>Embryophyta</taxon>
        <taxon>Tracheophyta</taxon>
        <taxon>Spermatophyta</taxon>
        <taxon>Magnoliopsida</taxon>
        <taxon>Liliopsida</taxon>
        <taxon>Acoraceae</taxon>
        <taxon>Acorus</taxon>
    </lineage>
</organism>
<evidence type="ECO:0000313" key="3">
    <source>
        <dbReference type="Proteomes" id="UP001179952"/>
    </source>
</evidence>
<dbReference type="EMBL" id="JAUJYN010000003">
    <property type="protein sequence ID" value="KAK1274861.1"/>
    <property type="molecule type" value="Genomic_DNA"/>
</dbReference>
<protein>
    <submittedName>
        <fullName evidence="2">Uncharacterized protein</fullName>
    </submittedName>
</protein>
<dbReference type="AlphaFoldDB" id="A0AAV9BEM0"/>
<evidence type="ECO:0000256" key="1">
    <source>
        <dbReference type="SAM" id="MobiDB-lite"/>
    </source>
</evidence>
<reference evidence="2" key="1">
    <citation type="journal article" date="2023" name="Nat. Commun.">
        <title>Diploid and tetraploid genomes of Acorus and the evolution of monocots.</title>
        <authorList>
            <person name="Ma L."/>
            <person name="Liu K.W."/>
            <person name="Li Z."/>
            <person name="Hsiao Y.Y."/>
            <person name="Qi Y."/>
            <person name="Fu T."/>
            <person name="Tang G.D."/>
            <person name="Zhang D."/>
            <person name="Sun W.H."/>
            <person name="Liu D.K."/>
            <person name="Li Y."/>
            <person name="Chen G.Z."/>
            <person name="Liu X.D."/>
            <person name="Liao X.Y."/>
            <person name="Jiang Y.T."/>
            <person name="Yu X."/>
            <person name="Hao Y."/>
            <person name="Huang J."/>
            <person name="Zhao X.W."/>
            <person name="Ke S."/>
            <person name="Chen Y.Y."/>
            <person name="Wu W.L."/>
            <person name="Hsu J.L."/>
            <person name="Lin Y.F."/>
            <person name="Huang M.D."/>
            <person name="Li C.Y."/>
            <person name="Huang L."/>
            <person name="Wang Z.W."/>
            <person name="Zhao X."/>
            <person name="Zhong W.Y."/>
            <person name="Peng D.H."/>
            <person name="Ahmad S."/>
            <person name="Lan S."/>
            <person name="Zhang J.S."/>
            <person name="Tsai W.C."/>
            <person name="Van de Peer Y."/>
            <person name="Liu Z.J."/>
        </authorList>
    </citation>
    <scope>NUCLEOTIDE SEQUENCE</scope>
    <source>
        <strain evidence="2">SCP</strain>
    </source>
</reference>
<comment type="caution">
    <text evidence="2">The sequence shown here is derived from an EMBL/GenBank/DDBJ whole genome shotgun (WGS) entry which is preliminary data.</text>
</comment>
<accession>A0AAV9BEM0</accession>
<sequence length="105" mass="11748">MKKIVTSSPSSSPAFLLHVAELVKNGNQGCQPHVCFEDTVSFNLQNRKIIIEFFLPSPRSKMSTCIGLLTWCIRLPLRRTPTTNPNDHHLIGQGSNPNDFDGKEE</sequence>
<evidence type="ECO:0000313" key="2">
    <source>
        <dbReference type="EMBL" id="KAK1274861.1"/>
    </source>
</evidence>
<name>A0AAV9BEM0_ACOGR</name>
<dbReference type="Proteomes" id="UP001179952">
    <property type="component" value="Unassembled WGS sequence"/>
</dbReference>
<reference evidence="2" key="2">
    <citation type="submission" date="2023-06" db="EMBL/GenBank/DDBJ databases">
        <authorList>
            <person name="Ma L."/>
            <person name="Liu K.-W."/>
            <person name="Li Z."/>
            <person name="Hsiao Y.-Y."/>
            <person name="Qi Y."/>
            <person name="Fu T."/>
            <person name="Tang G."/>
            <person name="Zhang D."/>
            <person name="Sun W.-H."/>
            <person name="Liu D.-K."/>
            <person name="Li Y."/>
            <person name="Chen G.-Z."/>
            <person name="Liu X.-D."/>
            <person name="Liao X.-Y."/>
            <person name="Jiang Y.-T."/>
            <person name="Yu X."/>
            <person name="Hao Y."/>
            <person name="Huang J."/>
            <person name="Zhao X.-W."/>
            <person name="Ke S."/>
            <person name="Chen Y.-Y."/>
            <person name="Wu W.-L."/>
            <person name="Hsu J.-L."/>
            <person name="Lin Y.-F."/>
            <person name="Huang M.-D."/>
            <person name="Li C.-Y."/>
            <person name="Huang L."/>
            <person name="Wang Z.-W."/>
            <person name="Zhao X."/>
            <person name="Zhong W.-Y."/>
            <person name="Peng D.-H."/>
            <person name="Ahmad S."/>
            <person name="Lan S."/>
            <person name="Zhang J.-S."/>
            <person name="Tsai W.-C."/>
            <person name="Van De Peer Y."/>
            <person name="Liu Z.-J."/>
        </authorList>
    </citation>
    <scope>NUCLEOTIDE SEQUENCE</scope>
    <source>
        <strain evidence="2">SCP</strain>
        <tissue evidence="2">Leaves</tissue>
    </source>
</reference>
<keyword evidence="3" id="KW-1185">Reference proteome</keyword>
<feature type="region of interest" description="Disordered" evidence="1">
    <location>
        <begin position="82"/>
        <end position="105"/>
    </location>
</feature>
<proteinExistence type="predicted"/>
<gene>
    <name evidence="2" type="ORF">QJS04_geneDACA016077</name>
</gene>